<dbReference type="PROSITE" id="PS50967">
    <property type="entry name" value="HRDC"/>
    <property type="match status" value="1"/>
</dbReference>
<accession>A0A6J4V7F8</accession>
<dbReference type="InterPro" id="IPR036388">
    <property type="entry name" value="WH-like_DNA-bd_sf"/>
</dbReference>
<keyword evidence="10" id="KW-0413">Isomerase</keyword>
<dbReference type="InterPro" id="IPR044876">
    <property type="entry name" value="HRDC_dom_sf"/>
</dbReference>
<dbReference type="PROSITE" id="PS00690">
    <property type="entry name" value="DEAH_ATP_HELICASE"/>
    <property type="match status" value="1"/>
</dbReference>
<comment type="similarity">
    <text evidence="3">Belongs to the helicase family. RecQ subfamily.</text>
</comment>
<dbReference type="InterPro" id="IPR014001">
    <property type="entry name" value="Helicase_ATP-bd"/>
</dbReference>
<dbReference type="PROSITE" id="PS51194">
    <property type="entry name" value="HELICASE_CTER"/>
    <property type="match status" value="1"/>
</dbReference>
<evidence type="ECO:0000256" key="5">
    <source>
        <dbReference type="ARBA" id="ARBA00022741"/>
    </source>
</evidence>
<evidence type="ECO:0000259" key="18">
    <source>
        <dbReference type="PROSITE" id="PS51194"/>
    </source>
</evidence>
<dbReference type="GO" id="GO:0030894">
    <property type="term" value="C:replisome"/>
    <property type="evidence" value="ECO:0007669"/>
    <property type="project" value="TreeGrafter"/>
</dbReference>
<comment type="catalytic activity">
    <reaction evidence="11">
        <text>Couples ATP hydrolysis with the unwinding of duplex DNA by translocating in the 3'-5' direction.</text>
        <dbReference type="EC" id="5.6.2.4"/>
    </reaction>
</comment>
<dbReference type="GO" id="GO:0043590">
    <property type="term" value="C:bacterial nucleoid"/>
    <property type="evidence" value="ECO:0007669"/>
    <property type="project" value="TreeGrafter"/>
</dbReference>
<evidence type="ECO:0000256" key="10">
    <source>
        <dbReference type="ARBA" id="ARBA00023235"/>
    </source>
</evidence>
<keyword evidence="6" id="KW-0378">Hydrolase</keyword>
<keyword evidence="4" id="KW-0479">Metal-binding</keyword>
<evidence type="ECO:0000256" key="2">
    <source>
        <dbReference type="ARBA" id="ARBA00001947"/>
    </source>
</evidence>
<evidence type="ECO:0000256" key="14">
    <source>
        <dbReference type="ARBA" id="ARBA00044550"/>
    </source>
</evidence>
<evidence type="ECO:0000256" key="9">
    <source>
        <dbReference type="ARBA" id="ARBA00023125"/>
    </source>
</evidence>
<dbReference type="InterPro" id="IPR002121">
    <property type="entry name" value="HRDC_dom"/>
</dbReference>
<keyword evidence="9" id="KW-0238">DNA-binding</keyword>
<feature type="domain" description="HRDC" evidence="16">
    <location>
        <begin position="1006"/>
        <end position="1079"/>
    </location>
</feature>
<dbReference type="SUPFAM" id="SSF47819">
    <property type="entry name" value="HRDC-like"/>
    <property type="match status" value="1"/>
</dbReference>
<dbReference type="InterPro" id="IPR032284">
    <property type="entry name" value="RecQ_Zn-bd"/>
</dbReference>
<dbReference type="SMART" id="SM00490">
    <property type="entry name" value="HELICc"/>
    <property type="match status" value="1"/>
</dbReference>
<dbReference type="PANTHER" id="PTHR13710">
    <property type="entry name" value="DNA HELICASE RECQ FAMILY MEMBER"/>
    <property type="match status" value="1"/>
</dbReference>
<evidence type="ECO:0000256" key="3">
    <source>
        <dbReference type="ARBA" id="ARBA00005446"/>
    </source>
</evidence>
<feature type="domain" description="Helicase C-terminal" evidence="18">
    <location>
        <begin position="493"/>
        <end position="646"/>
    </location>
</feature>
<dbReference type="Pfam" id="PF09382">
    <property type="entry name" value="RQC"/>
    <property type="match status" value="1"/>
</dbReference>
<evidence type="ECO:0000256" key="4">
    <source>
        <dbReference type="ARBA" id="ARBA00022723"/>
    </source>
</evidence>
<dbReference type="EMBL" id="CADCWN010000154">
    <property type="protein sequence ID" value="CAA9570827.1"/>
    <property type="molecule type" value="Genomic_DNA"/>
</dbReference>
<dbReference type="SMART" id="SM00341">
    <property type="entry name" value="HRDC"/>
    <property type="match status" value="1"/>
</dbReference>
<feature type="compositionally biased region" description="Basic and acidic residues" evidence="15">
    <location>
        <begin position="846"/>
        <end position="855"/>
    </location>
</feature>
<evidence type="ECO:0000256" key="6">
    <source>
        <dbReference type="ARBA" id="ARBA00022801"/>
    </source>
</evidence>
<dbReference type="NCBIfam" id="TIGR00614">
    <property type="entry name" value="recQ_fam"/>
    <property type="match status" value="1"/>
</dbReference>
<keyword evidence="8" id="KW-0067">ATP-binding</keyword>
<dbReference type="InterPro" id="IPR027417">
    <property type="entry name" value="P-loop_NTPase"/>
</dbReference>
<feature type="region of interest" description="Disordered" evidence="15">
    <location>
        <begin position="843"/>
        <end position="867"/>
    </location>
</feature>
<sequence length="1079" mass="115028">MSDTQQSVAASRLSELIAADPSRVLGLPTAAARWEVFACLRGIGDLRGAAATLDAIAEMSGPLAKVLDAQAQLWPLLGRADEAIAAAQERTERFPSASGEVALARAYIATERLDEAMAIAERLYARAPQNPTPLQLLARIALEQGDGEGAIERYEELQALNPEGGEAQLGPARAHVAMGEEEEAERTLRQFAARAGGVTQPAALTAWAELADELGDEATAVDLRARAAALWGERAAAILPDLEATPVAREHDPEVAPPEAIGDPDLAVADEVPVEIAPEVLDAARDLFGYDRLRSGQARVIAQTMRGVDTLATMPTGAGKSLCYQLPAMLLPGVTLVISPLIALMQDQLASLPPAVASRATIINSSIGAAENRRRQEGIARGEYALVYAAPERLRQAPFLRALATAGVARLVIDEAHCISLWGHDFRPDYLIVPQVLPALGEPPVLALTATATPEMAREITGRLGRQLDHVRVSLFRHNLFYEVRRLDNREAKLRAAVEICREQEGNGIIYVSSREGCEQVAKLINSELKGRRYDPDIALAYHAGFASGDRAERMRRFMDGDVRIMVATVAFGMGVDKADVRFIIHLSPPNSLEAYAQESGRAGRDGQPARCVLLYANSDNATLRKRAKGDEFDIETLRRAYAQLRRVLGRGWGVVAPEALALDAPASSAAHEGQDQDMRVALGILERAGLIERQPDAPRGLDVTLRGATLPDDDRWARFIAAADLYPGEPTTIDTVAVAAELDLSPAELEGLLLGWAEETGALGVSAGRRDLCLRLVLPAPPDAAASLPRLLDDVRRENEKRVARMIAYASGRTCRHVTLAAHLGERLDPCGTVCDVCTTGNGERGARNGRDGRGAGSDQIPRSALPVPRSDAEAAIIVLDCLRRMPFNVGKSGLTKVLAGSITASVKEDRNPRFGALGGLSQGRIDALIERLIADDFVVRGEGEYRPLSLTPRGEAADAGALAAYAAPSAAPSVARSGAALAKLTTGTARALGEERAEDGAALDGAQAALLERLRAWRSAEARERAVPPYIIAKDAMLHDVVLRQPGSPEELAAIKGFGPAKLASFGEAILALVAGE</sequence>
<dbReference type="PROSITE" id="PS51192">
    <property type="entry name" value="HELICASE_ATP_BIND_1"/>
    <property type="match status" value="1"/>
</dbReference>
<dbReference type="SUPFAM" id="SSF52540">
    <property type="entry name" value="P-loop containing nucleoside triphosphate hydrolases"/>
    <property type="match status" value="1"/>
</dbReference>
<dbReference type="GO" id="GO:0009378">
    <property type="term" value="F:four-way junction helicase activity"/>
    <property type="evidence" value="ECO:0007669"/>
    <property type="project" value="TreeGrafter"/>
</dbReference>
<evidence type="ECO:0000259" key="17">
    <source>
        <dbReference type="PROSITE" id="PS51192"/>
    </source>
</evidence>
<evidence type="ECO:0000313" key="19">
    <source>
        <dbReference type="EMBL" id="CAA9570827.1"/>
    </source>
</evidence>
<evidence type="ECO:0000256" key="8">
    <source>
        <dbReference type="ARBA" id="ARBA00022840"/>
    </source>
</evidence>
<comment type="cofactor">
    <cofactor evidence="2">
        <name>Zn(2+)</name>
        <dbReference type="ChEBI" id="CHEBI:29105"/>
    </cofactor>
</comment>
<dbReference type="GO" id="GO:0006260">
    <property type="term" value="P:DNA replication"/>
    <property type="evidence" value="ECO:0007669"/>
    <property type="project" value="InterPro"/>
</dbReference>
<gene>
    <name evidence="19" type="ORF">AVDCRST_MAG18-1957</name>
</gene>
<dbReference type="InterPro" id="IPR011990">
    <property type="entry name" value="TPR-like_helical_dom_sf"/>
</dbReference>
<dbReference type="InterPro" id="IPR010997">
    <property type="entry name" value="HRDC-like_sf"/>
</dbReference>
<dbReference type="Gene3D" id="1.10.150.80">
    <property type="entry name" value="HRDC domain"/>
    <property type="match status" value="1"/>
</dbReference>
<dbReference type="EC" id="5.6.2.4" evidence="12"/>
<reference evidence="19" key="1">
    <citation type="submission" date="2020-02" db="EMBL/GenBank/DDBJ databases">
        <authorList>
            <person name="Meier V. D."/>
        </authorList>
    </citation>
    <scope>NUCLEOTIDE SEQUENCE</scope>
    <source>
        <strain evidence="19">AVDCRST_MAG18</strain>
    </source>
</reference>
<evidence type="ECO:0000256" key="13">
    <source>
        <dbReference type="ARBA" id="ARBA00044535"/>
    </source>
</evidence>
<protein>
    <recommendedName>
        <fullName evidence="13">ATP-dependent DNA helicase RecQ</fullName>
        <ecNumber evidence="12">5.6.2.4</ecNumber>
    </recommendedName>
    <alternativeName>
        <fullName evidence="14">DNA 3'-5' helicase RecQ</fullName>
    </alternativeName>
</protein>
<proteinExistence type="inferred from homology"/>
<evidence type="ECO:0000256" key="15">
    <source>
        <dbReference type="SAM" id="MobiDB-lite"/>
    </source>
</evidence>
<dbReference type="Pfam" id="PF00270">
    <property type="entry name" value="DEAD"/>
    <property type="match status" value="1"/>
</dbReference>
<dbReference type="InterPro" id="IPR001650">
    <property type="entry name" value="Helicase_C-like"/>
</dbReference>
<dbReference type="GO" id="GO:0005737">
    <property type="term" value="C:cytoplasm"/>
    <property type="evidence" value="ECO:0007669"/>
    <property type="project" value="TreeGrafter"/>
</dbReference>
<dbReference type="GO" id="GO:0046872">
    <property type="term" value="F:metal ion binding"/>
    <property type="evidence" value="ECO:0007669"/>
    <property type="project" value="UniProtKB-KW"/>
</dbReference>
<dbReference type="Pfam" id="PF00271">
    <property type="entry name" value="Helicase_C"/>
    <property type="match status" value="1"/>
</dbReference>
<dbReference type="GO" id="GO:0043138">
    <property type="term" value="F:3'-5' DNA helicase activity"/>
    <property type="evidence" value="ECO:0007669"/>
    <property type="project" value="UniProtKB-EC"/>
</dbReference>
<dbReference type="SUPFAM" id="SSF48452">
    <property type="entry name" value="TPR-like"/>
    <property type="match status" value="1"/>
</dbReference>
<dbReference type="InterPro" id="IPR018982">
    <property type="entry name" value="RQC_domain"/>
</dbReference>
<dbReference type="InterPro" id="IPR004589">
    <property type="entry name" value="DNA_helicase_ATP-dep_RecQ"/>
</dbReference>
<dbReference type="Gene3D" id="1.25.40.10">
    <property type="entry name" value="Tetratricopeptide repeat domain"/>
    <property type="match status" value="1"/>
</dbReference>
<dbReference type="Pfam" id="PF00570">
    <property type="entry name" value="HRDC"/>
    <property type="match status" value="1"/>
</dbReference>
<dbReference type="Gene3D" id="1.10.10.10">
    <property type="entry name" value="Winged helix-like DNA-binding domain superfamily/Winged helix DNA-binding domain"/>
    <property type="match status" value="1"/>
</dbReference>
<evidence type="ECO:0000256" key="1">
    <source>
        <dbReference type="ARBA" id="ARBA00001946"/>
    </source>
</evidence>
<evidence type="ECO:0000256" key="11">
    <source>
        <dbReference type="ARBA" id="ARBA00034617"/>
    </source>
</evidence>
<dbReference type="InterPro" id="IPR002464">
    <property type="entry name" value="DNA/RNA_helicase_DEAH_CS"/>
</dbReference>
<dbReference type="GO" id="GO:0006310">
    <property type="term" value="P:DNA recombination"/>
    <property type="evidence" value="ECO:0007669"/>
    <property type="project" value="InterPro"/>
</dbReference>
<evidence type="ECO:0000256" key="7">
    <source>
        <dbReference type="ARBA" id="ARBA00022806"/>
    </source>
</evidence>
<evidence type="ECO:0000256" key="12">
    <source>
        <dbReference type="ARBA" id="ARBA00034808"/>
    </source>
</evidence>
<dbReference type="SMART" id="SM00487">
    <property type="entry name" value="DEXDc"/>
    <property type="match status" value="1"/>
</dbReference>
<comment type="cofactor">
    <cofactor evidence="1">
        <name>Mg(2+)</name>
        <dbReference type="ChEBI" id="CHEBI:18420"/>
    </cofactor>
</comment>
<dbReference type="GO" id="GO:0016787">
    <property type="term" value="F:hydrolase activity"/>
    <property type="evidence" value="ECO:0007669"/>
    <property type="project" value="UniProtKB-KW"/>
</dbReference>
<feature type="domain" description="Helicase ATP-binding" evidence="17">
    <location>
        <begin position="301"/>
        <end position="470"/>
    </location>
</feature>
<dbReference type="GO" id="GO:0005524">
    <property type="term" value="F:ATP binding"/>
    <property type="evidence" value="ECO:0007669"/>
    <property type="project" value="UniProtKB-KW"/>
</dbReference>
<evidence type="ECO:0000259" key="16">
    <source>
        <dbReference type="PROSITE" id="PS50967"/>
    </source>
</evidence>
<dbReference type="SUPFAM" id="SSF46785">
    <property type="entry name" value="Winged helix' DNA-binding domain"/>
    <property type="match status" value="1"/>
</dbReference>
<dbReference type="GO" id="GO:0003677">
    <property type="term" value="F:DNA binding"/>
    <property type="evidence" value="ECO:0007669"/>
    <property type="project" value="UniProtKB-KW"/>
</dbReference>
<dbReference type="InterPro" id="IPR011545">
    <property type="entry name" value="DEAD/DEAH_box_helicase_dom"/>
</dbReference>
<keyword evidence="7 19" id="KW-0347">Helicase</keyword>
<dbReference type="GO" id="GO:0006281">
    <property type="term" value="P:DNA repair"/>
    <property type="evidence" value="ECO:0007669"/>
    <property type="project" value="InterPro"/>
</dbReference>
<name>A0A6J4V7F8_9BACT</name>
<dbReference type="CDD" id="cd17920">
    <property type="entry name" value="DEXHc_RecQ"/>
    <property type="match status" value="1"/>
</dbReference>
<dbReference type="PANTHER" id="PTHR13710:SF105">
    <property type="entry name" value="ATP-DEPENDENT DNA HELICASE Q1"/>
    <property type="match status" value="1"/>
</dbReference>
<keyword evidence="5" id="KW-0547">Nucleotide-binding</keyword>
<dbReference type="InterPro" id="IPR036390">
    <property type="entry name" value="WH_DNA-bd_sf"/>
</dbReference>
<dbReference type="Gene3D" id="3.40.50.300">
    <property type="entry name" value="P-loop containing nucleotide triphosphate hydrolases"/>
    <property type="match status" value="2"/>
</dbReference>
<dbReference type="SMART" id="SM00956">
    <property type="entry name" value="RQC"/>
    <property type="match status" value="1"/>
</dbReference>
<dbReference type="AlphaFoldDB" id="A0A6J4V7F8"/>
<dbReference type="Pfam" id="PF16124">
    <property type="entry name" value="RecQ_Zn_bind"/>
    <property type="match status" value="1"/>
</dbReference>
<dbReference type="Pfam" id="PF14559">
    <property type="entry name" value="TPR_19"/>
    <property type="match status" value="1"/>
</dbReference>
<organism evidence="19">
    <name type="scientific">uncultured Thermomicrobiales bacterium</name>
    <dbReference type="NCBI Taxonomy" id="1645740"/>
    <lineage>
        <taxon>Bacteria</taxon>
        <taxon>Pseudomonadati</taxon>
        <taxon>Thermomicrobiota</taxon>
        <taxon>Thermomicrobia</taxon>
        <taxon>Thermomicrobiales</taxon>
        <taxon>environmental samples</taxon>
    </lineage>
</organism>